<feature type="signal peptide" evidence="2">
    <location>
        <begin position="1"/>
        <end position="31"/>
    </location>
</feature>
<keyword evidence="1" id="KW-0472">Membrane</keyword>
<accession>A0ABV7MZG4</accession>
<comment type="caution">
    <text evidence="3">The sequence shown here is derived from an EMBL/GenBank/DDBJ whole genome shotgun (WGS) entry which is preliminary data.</text>
</comment>
<reference evidence="4" key="1">
    <citation type="journal article" date="2019" name="Int. J. Syst. Evol. Microbiol.">
        <title>The Global Catalogue of Microorganisms (GCM) 10K type strain sequencing project: providing services to taxonomists for standard genome sequencing and annotation.</title>
        <authorList>
            <consortium name="The Broad Institute Genomics Platform"/>
            <consortium name="The Broad Institute Genome Sequencing Center for Infectious Disease"/>
            <person name="Wu L."/>
            <person name="Ma J."/>
        </authorList>
    </citation>
    <scope>NUCLEOTIDE SEQUENCE [LARGE SCALE GENOMIC DNA]</scope>
    <source>
        <strain evidence="4">ICMP 19515</strain>
    </source>
</reference>
<keyword evidence="2" id="KW-0732">Signal</keyword>
<evidence type="ECO:0000256" key="1">
    <source>
        <dbReference type="SAM" id="Phobius"/>
    </source>
</evidence>
<keyword evidence="1" id="KW-0812">Transmembrane</keyword>
<proteinExistence type="predicted"/>
<evidence type="ECO:0000313" key="4">
    <source>
        <dbReference type="Proteomes" id="UP001595648"/>
    </source>
</evidence>
<feature type="chain" id="PRO_5046437923" evidence="2">
    <location>
        <begin position="32"/>
        <end position="690"/>
    </location>
</feature>
<sequence length="690" mass="74494">MNTLTNRSCRAFLLACLISLSLVSTVEVSKAGWNPLKDIGNAVGSVARGIGGIFGQGLAGFAGPTVTETANTFQRVANETLLRVEGTGGRLIDKLVKDANVAAEARIVQVSAVLTAQIEDVDVRIREHIAKVDEVITTKLGSADIIATRQINNFEIAAMNVVRYASLVMLISVALAILFYVAASRWRPDMNVAKLGPGLVYGVALLGLFSGIAALSTSILRPPSDEKLNLIGSQLVKSYGDSVHSGDLDSAVYFASQYSSLDATALAPRFLVQFADLQRDLLRRSALFTSESGTRELVARVSQIARTWETVSSEGNLPEAIAFLKYEVPATASMIAWQNASTVDAQQKAGCMAAGALAEYKLQVTDQQRQIEQASGYVWLAASYVNWLTKTDPSWNINRIATACSRSVEQEIGPDGWIQTASEVAKNFIGRPSDAPPSIAPVFMYNVESAAFYRDVVVQYSNAAVGDTQYRAYETVEQIQASKAIRDSAAEAIVATWRKYAEKISKIPDLAGRDILLSSSGLPLGMVARAALIKTTERPAVDPANPTVVPPAPDRVALLDLAACTSLYADIKVLFAETVFETLCVNQQAVDEKMRAFEADLQTAFASKTQIRQQLLVLRDKYISEGTDLLSLTTNLSSCIVGDNTLSVWKPCTEQSNQIPVRLLDWLAHPDSVGDEVALPMAATRVAMVR</sequence>
<feature type="transmembrane region" description="Helical" evidence="1">
    <location>
        <begin position="161"/>
        <end position="183"/>
    </location>
</feature>
<dbReference type="EMBL" id="JBHRVD010000001">
    <property type="protein sequence ID" value="MFC3326797.1"/>
    <property type="molecule type" value="Genomic_DNA"/>
</dbReference>
<gene>
    <name evidence="3" type="ORF">ACFOJ9_34315</name>
</gene>
<name>A0ABV7MZG4_9HYPH</name>
<organism evidence="3 4">
    <name type="scientific">Mesorhizobium cantuariense</name>
    <dbReference type="NCBI Taxonomy" id="1300275"/>
    <lineage>
        <taxon>Bacteria</taxon>
        <taxon>Pseudomonadati</taxon>
        <taxon>Pseudomonadota</taxon>
        <taxon>Alphaproteobacteria</taxon>
        <taxon>Hyphomicrobiales</taxon>
        <taxon>Phyllobacteriaceae</taxon>
        <taxon>Mesorhizobium</taxon>
    </lineage>
</organism>
<keyword evidence="4" id="KW-1185">Reference proteome</keyword>
<keyword evidence="1" id="KW-1133">Transmembrane helix</keyword>
<evidence type="ECO:0000313" key="3">
    <source>
        <dbReference type="EMBL" id="MFC3326797.1"/>
    </source>
</evidence>
<dbReference type="RefSeq" id="WP_378985921.1">
    <property type="nucleotide sequence ID" value="NZ_JBHRVD010000001.1"/>
</dbReference>
<feature type="transmembrane region" description="Helical" evidence="1">
    <location>
        <begin position="195"/>
        <end position="215"/>
    </location>
</feature>
<protein>
    <submittedName>
        <fullName evidence="3">Uncharacterized protein</fullName>
    </submittedName>
</protein>
<dbReference type="Proteomes" id="UP001595648">
    <property type="component" value="Unassembled WGS sequence"/>
</dbReference>
<evidence type="ECO:0000256" key="2">
    <source>
        <dbReference type="SAM" id="SignalP"/>
    </source>
</evidence>